<accession>A0A0D0BUI0</accession>
<gene>
    <name evidence="2" type="ORF">PAXRUDRAFT_173874</name>
</gene>
<feature type="compositionally biased region" description="Pro residues" evidence="1">
    <location>
        <begin position="115"/>
        <end position="125"/>
    </location>
</feature>
<evidence type="ECO:0000313" key="3">
    <source>
        <dbReference type="Proteomes" id="UP000054538"/>
    </source>
</evidence>
<feature type="non-terminal residue" evidence="2">
    <location>
        <position position="1"/>
    </location>
</feature>
<dbReference type="AlphaFoldDB" id="A0A0D0BUI0"/>
<feature type="compositionally biased region" description="Acidic residues" evidence="1">
    <location>
        <begin position="1"/>
        <end position="10"/>
    </location>
</feature>
<keyword evidence="3" id="KW-1185">Reference proteome</keyword>
<sequence>NEPTEPPDEKEEGRWRDSQGTPTVKNVEGVEAKGPRQTDKRGGRGVKGDKLREVEDELGGQSKGNSGQPDGQTSDTGDATSSASRDSKRVEATLLAEDKDSQQRNGRPNVTTDVPGPPTPLPITMPRPTHLTNPPRCRGQLKAAPTKVSKPKCTEYAPCRVVVLTTSQLSQM</sequence>
<evidence type="ECO:0000313" key="2">
    <source>
        <dbReference type="EMBL" id="KIK75077.1"/>
    </source>
</evidence>
<protein>
    <submittedName>
        <fullName evidence="2">Uncharacterized protein</fullName>
    </submittedName>
</protein>
<feature type="compositionally biased region" description="Basic and acidic residues" evidence="1">
    <location>
        <begin position="85"/>
        <end position="102"/>
    </location>
</feature>
<evidence type="ECO:0000256" key="1">
    <source>
        <dbReference type="SAM" id="MobiDB-lite"/>
    </source>
</evidence>
<dbReference type="EMBL" id="KN828365">
    <property type="protein sequence ID" value="KIK75077.1"/>
    <property type="molecule type" value="Genomic_DNA"/>
</dbReference>
<dbReference type="InParanoid" id="A0A0D0BUI0"/>
<reference evidence="2 3" key="1">
    <citation type="submission" date="2014-04" db="EMBL/GenBank/DDBJ databases">
        <authorList>
            <consortium name="DOE Joint Genome Institute"/>
            <person name="Kuo A."/>
            <person name="Kohler A."/>
            <person name="Jargeat P."/>
            <person name="Nagy L.G."/>
            <person name="Floudas D."/>
            <person name="Copeland A."/>
            <person name="Barry K.W."/>
            <person name="Cichocki N."/>
            <person name="Veneault-Fourrey C."/>
            <person name="LaButti K."/>
            <person name="Lindquist E.A."/>
            <person name="Lipzen A."/>
            <person name="Lundell T."/>
            <person name="Morin E."/>
            <person name="Murat C."/>
            <person name="Sun H."/>
            <person name="Tunlid A."/>
            <person name="Henrissat B."/>
            <person name="Grigoriev I.V."/>
            <person name="Hibbett D.S."/>
            <person name="Martin F."/>
            <person name="Nordberg H.P."/>
            <person name="Cantor M.N."/>
            <person name="Hua S.X."/>
        </authorList>
    </citation>
    <scope>NUCLEOTIDE SEQUENCE [LARGE SCALE GENOMIC DNA]</scope>
    <source>
        <strain evidence="2 3">Ve08.2h10</strain>
    </source>
</reference>
<feature type="compositionally biased region" description="Polar residues" evidence="1">
    <location>
        <begin position="63"/>
        <end position="72"/>
    </location>
</feature>
<proteinExistence type="predicted"/>
<feature type="compositionally biased region" description="Low complexity" evidence="1">
    <location>
        <begin position="73"/>
        <end position="84"/>
    </location>
</feature>
<organism evidence="2 3">
    <name type="scientific">Paxillus rubicundulus Ve08.2h10</name>
    <dbReference type="NCBI Taxonomy" id="930991"/>
    <lineage>
        <taxon>Eukaryota</taxon>
        <taxon>Fungi</taxon>
        <taxon>Dikarya</taxon>
        <taxon>Basidiomycota</taxon>
        <taxon>Agaricomycotina</taxon>
        <taxon>Agaricomycetes</taxon>
        <taxon>Agaricomycetidae</taxon>
        <taxon>Boletales</taxon>
        <taxon>Paxilineae</taxon>
        <taxon>Paxillaceae</taxon>
        <taxon>Paxillus</taxon>
    </lineage>
</organism>
<feature type="compositionally biased region" description="Basic and acidic residues" evidence="1">
    <location>
        <begin position="28"/>
        <end position="53"/>
    </location>
</feature>
<name>A0A0D0BUI0_9AGAM</name>
<feature type="region of interest" description="Disordered" evidence="1">
    <location>
        <begin position="1"/>
        <end position="136"/>
    </location>
</feature>
<dbReference type="Proteomes" id="UP000054538">
    <property type="component" value="Unassembled WGS sequence"/>
</dbReference>
<dbReference type="HOGENOM" id="CLU_124013_0_0_1"/>
<reference evidence="3" key="2">
    <citation type="submission" date="2015-01" db="EMBL/GenBank/DDBJ databases">
        <title>Evolutionary Origins and Diversification of the Mycorrhizal Mutualists.</title>
        <authorList>
            <consortium name="DOE Joint Genome Institute"/>
            <consortium name="Mycorrhizal Genomics Consortium"/>
            <person name="Kohler A."/>
            <person name="Kuo A."/>
            <person name="Nagy L.G."/>
            <person name="Floudas D."/>
            <person name="Copeland A."/>
            <person name="Barry K.W."/>
            <person name="Cichocki N."/>
            <person name="Veneault-Fourrey C."/>
            <person name="LaButti K."/>
            <person name="Lindquist E.A."/>
            <person name="Lipzen A."/>
            <person name="Lundell T."/>
            <person name="Morin E."/>
            <person name="Murat C."/>
            <person name="Riley R."/>
            <person name="Ohm R."/>
            <person name="Sun H."/>
            <person name="Tunlid A."/>
            <person name="Henrissat B."/>
            <person name="Grigoriev I.V."/>
            <person name="Hibbett D.S."/>
            <person name="Martin F."/>
        </authorList>
    </citation>
    <scope>NUCLEOTIDE SEQUENCE [LARGE SCALE GENOMIC DNA]</scope>
    <source>
        <strain evidence="3">Ve08.2h10</strain>
    </source>
</reference>